<dbReference type="RefSeq" id="WP_413268910.1">
    <property type="nucleotide sequence ID" value="NZ_JBHFNQ010000022.1"/>
</dbReference>
<evidence type="ECO:0000313" key="1">
    <source>
        <dbReference type="EMBL" id="MFB2875754.1"/>
    </source>
</evidence>
<sequence>MTIQVDISELKTFTDWCRVKDRLPAEAKRTVEALLFQLEGYIWAKFADESLWQEWDEWRCAT</sequence>
<dbReference type="Proteomes" id="UP001576774">
    <property type="component" value="Unassembled WGS sequence"/>
</dbReference>
<organism evidence="1 2">
    <name type="scientific">Floridaenema aerugineum BLCC-F46</name>
    <dbReference type="NCBI Taxonomy" id="3153654"/>
    <lineage>
        <taxon>Bacteria</taxon>
        <taxon>Bacillati</taxon>
        <taxon>Cyanobacteriota</taxon>
        <taxon>Cyanophyceae</taxon>
        <taxon>Oscillatoriophycideae</taxon>
        <taxon>Aerosakkonematales</taxon>
        <taxon>Aerosakkonemataceae</taxon>
        <taxon>Floridanema</taxon>
        <taxon>Floridanema aerugineum</taxon>
    </lineage>
</organism>
<keyword evidence="2" id="KW-1185">Reference proteome</keyword>
<accession>A0ABV4WZ17</accession>
<dbReference type="EMBL" id="JBHFNQ010000022">
    <property type="protein sequence ID" value="MFB2875754.1"/>
    <property type="molecule type" value="Genomic_DNA"/>
</dbReference>
<evidence type="ECO:0000313" key="2">
    <source>
        <dbReference type="Proteomes" id="UP001576774"/>
    </source>
</evidence>
<protein>
    <submittedName>
        <fullName evidence="1">Uncharacterized protein</fullName>
    </submittedName>
</protein>
<gene>
    <name evidence="1" type="ORF">ACE1CC_02570</name>
</gene>
<name>A0ABV4WZ17_9CYAN</name>
<comment type="caution">
    <text evidence="1">The sequence shown here is derived from an EMBL/GenBank/DDBJ whole genome shotgun (WGS) entry which is preliminary data.</text>
</comment>
<reference evidence="1 2" key="1">
    <citation type="submission" date="2024-09" db="EMBL/GenBank/DDBJ databases">
        <title>Floridaenema gen nov. (Aerosakkonemataceae, Aerosakkonematales ord. nov., Cyanobacteria) from benthic tropical and subtropical fresh waters, with the description of four new species.</title>
        <authorList>
            <person name="Moretto J.A."/>
            <person name="Berthold D.E."/>
            <person name="Lefler F.W."/>
            <person name="Huang I.-S."/>
            <person name="Laughinghouse H. IV."/>
        </authorList>
    </citation>
    <scope>NUCLEOTIDE SEQUENCE [LARGE SCALE GENOMIC DNA]</scope>
    <source>
        <strain evidence="1 2">BLCC-F46</strain>
    </source>
</reference>
<proteinExistence type="predicted"/>